<dbReference type="GO" id="GO:0033549">
    <property type="term" value="F:MAP kinase phosphatase activity"/>
    <property type="evidence" value="ECO:0007669"/>
    <property type="project" value="InterPro"/>
</dbReference>
<organism evidence="2">
    <name type="scientific">Ostreococcus tauri</name>
    <name type="common">Marine green alga</name>
    <dbReference type="NCBI Taxonomy" id="70448"/>
    <lineage>
        <taxon>Eukaryota</taxon>
        <taxon>Viridiplantae</taxon>
        <taxon>Chlorophyta</taxon>
        <taxon>Mamiellophyceae</taxon>
        <taxon>Mamiellales</taxon>
        <taxon>Bathycoccaceae</taxon>
        <taxon>Ostreococcus</taxon>
    </lineage>
</organism>
<dbReference type="PANTHER" id="PTHR47244">
    <property type="entry name" value="PROTEIN-TYROSINE-PHOSPHATASE IBR5"/>
    <property type="match status" value="1"/>
</dbReference>
<dbReference type="GO" id="GO:0009734">
    <property type="term" value="P:auxin-activated signaling pathway"/>
    <property type="evidence" value="ECO:0007669"/>
    <property type="project" value="InterPro"/>
</dbReference>
<dbReference type="Gene3D" id="3.90.190.10">
    <property type="entry name" value="Protein tyrosine phosphatase superfamily"/>
    <property type="match status" value="1"/>
</dbReference>
<dbReference type="AlphaFoldDB" id="A0A1Y5IBT7"/>
<dbReference type="InterPro" id="IPR000387">
    <property type="entry name" value="Tyr_Pase_dom"/>
</dbReference>
<protein>
    <recommendedName>
        <fullName evidence="1">Tyrosine specific protein phosphatases domain-containing protein</fullName>
    </recommendedName>
</protein>
<dbReference type="Pfam" id="PF00782">
    <property type="entry name" value="DSPc"/>
    <property type="match status" value="1"/>
</dbReference>
<dbReference type="GO" id="GO:0009738">
    <property type="term" value="P:abscisic acid-activated signaling pathway"/>
    <property type="evidence" value="ECO:0007669"/>
    <property type="project" value="InterPro"/>
</dbReference>
<evidence type="ECO:0000313" key="2">
    <source>
        <dbReference type="EMBL" id="OUS45674.1"/>
    </source>
</evidence>
<evidence type="ECO:0000259" key="1">
    <source>
        <dbReference type="PROSITE" id="PS50056"/>
    </source>
</evidence>
<dbReference type="InterPro" id="IPR029021">
    <property type="entry name" value="Prot-tyrosine_phosphatase-like"/>
</dbReference>
<reference evidence="2" key="1">
    <citation type="submission" date="2017-04" db="EMBL/GenBank/DDBJ databases">
        <title>Population genomics of picophytoplankton unveils novel chromosome hypervariability.</title>
        <authorList>
            <consortium name="DOE Joint Genome Institute"/>
            <person name="Blanc-Mathieu R."/>
            <person name="Krasovec M."/>
            <person name="Hebrard M."/>
            <person name="Yau S."/>
            <person name="Desgranges E."/>
            <person name="Martin J."/>
            <person name="Schackwitz W."/>
            <person name="Kuo A."/>
            <person name="Salin G."/>
            <person name="Donnadieu C."/>
            <person name="Desdevises Y."/>
            <person name="Sanchez-Ferandin S."/>
            <person name="Moreau H."/>
            <person name="Rivals E."/>
            <person name="Grigoriev I.V."/>
            <person name="Grimsley N."/>
            <person name="Eyre-Walker A."/>
            <person name="Piganeau G."/>
        </authorList>
    </citation>
    <scope>NUCLEOTIDE SEQUENCE [LARGE SCALE GENOMIC DNA]</scope>
    <source>
        <strain evidence="2">RCC 1115</strain>
    </source>
</reference>
<dbReference type="SUPFAM" id="SSF52799">
    <property type="entry name" value="(Phosphotyrosine protein) phosphatases II"/>
    <property type="match status" value="1"/>
</dbReference>
<proteinExistence type="predicted"/>
<gene>
    <name evidence="2" type="ORF">BE221DRAFT_195285</name>
</gene>
<dbReference type="eggNOG" id="KOG1716">
    <property type="taxonomic scope" value="Eukaryota"/>
</dbReference>
<sequence length="127" mass="14009">MNAVPECTPCCSSKNICVFTAPVKRGCSTTLDLGETVKKLEALHARAMRADEAGAANRVLVYCMSGQSRAPSVAVAYLMYSERRRMDDALKALQRRYPRGYKGVTIKQKDVDELKMFEAELFPPGAS</sequence>
<dbReference type="GO" id="GO:0005634">
    <property type="term" value="C:nucleus"/>
    <property type="evidence" value="ECO:0007669"/>
    <property type="project" value="TreeGrafter"/>
</dbReference>
<dbReference type="InterPro" id="IPR044212">
    <property type="entry name" value="IBR5-like"/>
</dbReference>
<name>A0A1Y5IBT7_OSTTA</name>
<dbReference type="EMBL" id="KZ155787">
    <property type="protein sequence ID" value="OUS45674.1"/>
    <property type="molecule type" value="Genomic_DNA"/>
</dbReference>
<accession>A0A1Y5IBT7</accession>
<dbReference type="PROSITE" id="PS50056">
    <property type="entry name" value="TYR_PHOSPHATASE_2"/>
    <property type="match status" value="1"/>
</dbReference>
<dbReference type="Proteomes" id="UP000195557">
    <property type="component" value="Unassembled WGS sequence"/>
</dbReference>
<dbReference type="InterPro" id="IPR000340">
    <property type="entry name" value="Dual-sp_phosphatase_cat-dom"/>
</dbReference>
<feature type="domain" description="Tyrosine specific protein phosphatases" evidence="1">
    <location>
        <begin position="34"/>
        <end position="98"/>
    </location>
</feature>
<dbReference type="PANTHER" id="PTHR47244:SF1">
    <property type="entry name" value="PROTEIN-TYROSINE-PHOSPHATASE IBR5"/>
    <property type="match status" value="1"/>
</dbReference>
<dbReference type="CDD" id="cd14498">
    <property type="entry name" value="DSP"/>
    <property type="match status" value="1"/>
</dbReference>